<dbReference type="OrthoDB" id="271628at2759"/>
<dbReference type="KEGG" id="hir:HETIRDRAFT_457720"/>
<dbReference type="InterPro" id="IPR010569">
    <property type="entry name" value="Myotubularin-like_Pase_dom"/>
</dbReference>
<dbReference type="GO" id="GO:0005737">
    <property type="term" value="C:cytoplasm"/>
    <property type="evidence" value="ECO:0007669"/>
    <property type="project" value="TreeGrafter"/>
</dbReference>
<name>W4KKG8_HETIT</name>
<evidence type="ECO:0000256" key="4">
    <source>
        <dbReference type="SAM" id="MobiDB-lite"/>
    </source>
</evidence>
<comment type="similarity">
    <text evidence="1">Belongs to the protein-tyrosine phosphatase family. Non-receptor class myotubularin subfamily.</text>
</comment>
<feature type="region of interest" description="Disordered" evidence="4">
    <location>
        <begin position="718"/>
        <end position="753"/>
    </location>
</feature>
<feature type="active site" description="Phosphocysteine intermediate" evidence="2">
    <location>
        <position position="360"/>
    </location>
</feature>
<dbReference type="PANTHER" id="PTHR10807">
    <property type="entry name" value="MYOTUBULARIN-RELATED"/>
    <property type="match status" value="1"/>
</dbReference>
<dbReference type="STRING" id="747525.W4KKG8"/>
<reference evidence="6 7" key="1">
    <citation type="journal article" date="2012" name="New Phytol.">
        <title>Insight into trade-off between wood decay and parasitism from the genome of a fungal forest pathogen.</title>
        <authorList>
            <person name="Olson A."/>
            <person name="Aerts A."/>
            <person name="Asiegbu F."/>
            <person name="Belbahri L."/>
            <person name="Bouzid O."/>
            <person name="Broberg A."/>
            <person name="Canback B."/>
            <person name="Coutinho P.M."/>
            <person name="Cullen D."/>
            <person name="Dalman K."/>
            <person name="Deflorio G."/>
            <person name="van Diepen L.T."/>
            <person name="Dunand C."/>
            <person name="Duplessis S."/>
            <person name="Durling M."/>
            <person name="Gonthier P."/>
            <person name="Grimwood J."/>
            <person name="Fossdal C.G."/>
            <person name="Hansson D."/>
            <person name="Henrissat B."/>
            <person name="Hietala A."/>
            <person name="Himmelstrand K."/>
            <person name="Hoffmeister D."/>
            <person name="Hogberg N."/>
            <person name="James T.Y."/>
            <person name="Karlsson M."/>
            <person name="Kohler A."/>
            <person name="Kues U."/>
            <person name="Lee Y.H."/>
            <person name="Lin Y.C."/>
            <person name="Lind M."/>
            <person name="Lindquist E."/>
            <person name="Lombard V."/>
            <person name="Lucas S."/>
            <person name="Lunden K."/>
            <person name="Morin E."/>
            <person name="Murat C."/>
            <person name="Park J."/>
            <person name="Raffaello T."/>
            <person name="Rouze P."/>
            <person name="Salamov A."/>
            <person name="Schmutz J."/>
            <person name="Solheim H."/>
            <person name="Stahlberg J."/>
            <person name="Velez H."/>
            <person name="de Vries R.P."/>
            <person name="Wiebenga A."/>
            <person name="Woodward S."/>
            <person name="Yakovlev I."/>
            <person name="Garbelotto M."/>
            <person name="Martin F."/>
            <person name="Grigoriev I.V."/>
            <person name="Stenlid J."/>
        </authorList>
    </citation>
    <scope>NUCLEOTIDE SEQUENCE [LARGE SCALE GENOMIC DNA]</scope>
    <source>
        <strain evidence="6 7">TC 32-1</strain>
    </source>
</reference>
<dbReference type="GO" id="GO:0016020">
    <property type="term" value="C:membrane"/>
    <property type="evidence" value="ECO:0007669"/>
    <property type="project" value="TreeGrafter"/>
</dbReference>
<evidence type="ECO:0000256" key="2">
    <source>
        <dbReference type="PIRSR" id="PIRSR630564-1"/>
    </source>
</evidence>
<dbReference type="PROSITE" id="PS00383">
    <property type="entry name" value="TYR_PHOSPHATASE_1"/>
    <property type="match status" value="1"/>
</dbReference>
<feature type="compositionally biased region" description="Low complexity" evidence="4">
    <location>
        <begin position="619"/>
        <end position="637"/>
    </location>
</feature>
<proteinExistence type="inferred from homology"/>
<dbReference type="PANTHER" id="PTHR10807:SF128">
    <property type="entry name" value="PHOSPHATIDYLINOSITOL-3,5-BISPHOSPHATE 3-PHOSPHATASE"/>
    <property type="match status" value="1"/>
</dbReference>
<dbReference type="GeneID" id="20676862"/>
<dbReference type="Gene3D" id="2.30.29.30">
    <property type="entry name" value="Pleckstrin-homology domain (PH domain)/Phosphotyrosine-binding domain (PTB)"/>
    <property type="match status" value="1"/>
</dbReference>
<dbReference type="AlphaFoldDB" id="W4KKG8"/>
<dbReference type="eggNOG" id="KOG1089">
    <property type="taxonomic scope" value="Eukaryota"/>
</dbReference>
<dbReference type="PROSITE" id="PS51339">
    <property type="entry name" value="PPASE_MYOTUBULARIN"/>
    <property type="match status" value="1"/>
</dbReference>
<dbReference type="FunCoup" id="W4KKG8">
    <property type="interactions" value="188"/>
</dbReference>
<dbReference type="InterPro" id="IPR030564">
    <property type="entry name" value="Myotubularin"/>
</dbReference>
<dbReference type="InterPro" id="IPR016130">
    <property type="entry name" value="Tyr_Pase_AS"/>
</dbReference>
<feature type="compositionally biased region" description="Low complexity" evidence="4">
    <location>
        <begin position="726"/>
        <end position="735"/>
    </location>
</feature>
<dbReference type="InterPro" id="IPR011993">
    <property type="entry name" value="PH-like_dom_sf"/>
</dbReference>
<feature type="domain" description="Myotubularin phosphatase" evidence="5">
    <location>
        <begin position="118"/>
        <end position="569"/>
    </location>
</feature>
<dbReference type="RefSeq" id="XP_009543060.1">
    <property type="nucleotide sequence ID" value="XM_009544765.1"/>
</dbReference>
<dbReference type="CDD" id="cd17666">
    <property type="entry name" value="PTP-MTM-like_fungal"/>
    <property type="match status" value="1"/>
</dbReference>
<evidence type="ECO:0000256" key="1">
    <source>
        <dbReference type="ARBA" id="ARBA00007471"/>
    </source>
</evidence>
<evidence type="ECO:0000313" key="6">
    <source>
        <dbReference type="EMBL" id="ETW86307.1"/>
    </source>
</evidence>
<dbReference type="Proteomes" id="UP000030671">
    <property type="component" value="Unassembled WGS sequence"/>
</dbReference>
<feature type="compositionally biased region" description="Polar residues" evidence="4">
    <location>
        <begin position="802"/>
        <end position="816"/>
    </location>
</feature>
<dbReference type="InParanoid" id="W4KKG8"/>
<dbReference type="HOGENOM" id="CLU_001839_0_0_1"/>
<dbReference type="EMBL" id="KI925455">
    <property type="protein sequence ID" value="ETW86307.1"/>
    <property type="molecule type" value="Genomic_DNA"/>
</dbReference>
<protein>
    <recommendedName>
        <fullName evidence="5">Myotubularin phosphatase domain-containing protein</fullName>
    </recommendedName>
</protein>
<feature type="region of interest" description="Disordered" evidence="4">
    <location>
        <begin position="793"/>
        <end position="827"/>
    </location>
</feature>
<dbReference type="GO" id="GO:0004438">
    <property type="term" value="F:phosphatidylinositol-3-phosphate phosphatase activity"/>
    <property type="evidence" value="ECO:0007669"/>
    <property type="project" value="TreeGrafter"/>
</dbReference>
<feature type="compositionally biased region" description="Low complexity" evidence="4">
    <location>
        <begin position="650"/>
        <end position="680"/>
    </location>
</feature>
<dbReference type="Pfam" id="PF21098">
    <property type="entry name" value="PH-GRAM_MTMR6-like"/>
    <property type="match status" value="1"/>
</dbReference>
<dbReference type="InterPro" id="IPR048994">
    <property type="entry name" value="PH-GRAM_MTMR6-9"/>
</dbReference>
<dbReference type="SUPFAM" id="SSF52799">
    <property type="entry name" value="(Phosphotyrosine protein) phosphatases II"/>
    <property type="match status" value="1"/>
</dbReference>
<dbReference type="InterPro" id="IPR029021">
    <property type="entry name" value="Prot-tyrosine_phosphatase-like"/>
</dbReference>
<evidence type="ECO:0000259" key="5">
    <source>
        <dbReference type="PROSITE" id="PS51339"/>
    </source>
</evidence>
<feature type="binding site" evidence="3">
    <location>
        <begin position="258"/>
        <end position="261"/>
    </location>
    <ligand>
        <name>substrate</name>
    </ligand>
</feature>
<keyword evidence="7" id="KW-1185">Reference proteome</keyword>
<feature type="binding site" evidence="3">
    <location>
        <begin position="360"/>
        <end position="366"/>
    </location>
    <ligand>
        <name>substrate</name>
    </ligand>
</feature>
<feature type="compositionally biased region" description="Basic and acidic residues" evidence="4">
    <location>
        <begin position="863"/>
        <end position="873"/>
    </location>
</feature>
<evidence type="ECO:0000256" key="3">
    <source>
        <dbReference type="PIRSR" id="PIRSR630564-2"/>
    </source>
</evidence>
<feature type="region of interest" description="Disordered" evidence="4">
    <location>
        <begin position="599"/>
        <end position="685"/>
    </location>
</feature>
<gene>
    <name evidence="6" type="ORF">HETIRDRAFT_457720</name>
</gene>
<accession>W4KKG8</accession>
<dbReference type="Pfam" id="PF06602">
    <property type="entry name" value="Myotub-related"/>
    <property type="match status" value="1"/>
</dbReference>
<evidence type="ECO:0000313" key="7">
    <source>
        <dbReference type="Proteomes" id="UP000030671"/>
    </source>
</evidence>
<organism evidence="6 7">
    <name type="scientific">Heterobasidion irregulare (strain TC 32-1)</name>
    <dbReference type="NCBI Taxonomy" id="747525"/>
    <lineage>
        <taxon>Eukaryota</taxon>
        <taxon>Fungi</taxon>
        <taxon>Dikarya</taxon>
        <taxon>Basidiomycota</taxon>
        <taxon>Agaricomycotina</taxon>
        <taxon>Agaricomycetes</taxon>
        <taxon>Russulales</taxon>
        <taxon>Bondarzewiaceae</taxon>
        <taxon>Heterobasidion</taxon>
        <taxon>Heterobasidion annosum species complex</taxon>
    </lineage>
</organism>
<sequence length="901" mass="98341">MDAIRISKVEKVLCSKPGKIYSGTLHLTAHHLILSSSDDAESEMWASHFLDCHITRLDLLRAGTVPFDRSGNAPTANPEEDEALDVFESVKELTVAPSITQLYAFFYTPNPPLTANDGWSLYSVREEFGRMGVGARTKAWRFTDINKDYTFSPTYPARLVVPTRISDATLQYAAKYRSKGRIPALTYLHWANYGSITRSSQPMVGLTNARSVQDEKLVEAAFQSHFSPESRAATAPVYGATTTNLIVDARPTTNAMANTAKGAGTENMDHYKDSKKVYLGIDHIHAMRESLTRVVEVLRETEALSASVSGDVPGSAPLIPVDRQALRKTGWLRHISGILEGTHIIVRNVHVNNSHVLIHCSDGWDRTSQLSSIAQLCLDPFYRTIRGFQILIEKDWVSFGHKFLDRCGHLSSEKFFVAPTETVGGGGGAEAAQAFFASVQNRFTSNNHIKETSPVFHQFLEAVRNIQRQYPDRFEFNEQFLRKLHYHLYSCQFGTFLFNTERERRTGAPPPCDTTVSIWDFMNTAPQCSEYVNPSYNSDLDDPASRAPKADQGVLIPNSKNVRFWSELYGKGDEEMNGRFTLVQPQAIEVVAPVESVEDDPVLMGSRPLTPSARPLPPSRTVTPTPESTTPSSASSTLNVLGPDILRRASSPLQSSQREASSSLLSPPSPSRSRQQTRPPDVLAGTSVGVRSMWGKLSSNASAALSVVQGAYDGMSKDFRGGSTSGTGTSAGETSGELRARDELSGWNPNEGGGEVRVAVRPSTFAAASSNPWASVKAKPNIPSVLIDNPWSTVRSPDPLPSSWTAQTQTRATNSHAPLGESAGSLGRVESLPVTSGLEGLSLDSAFAQPVPRRASTLNSKPVLERQAEEARRTPVPPPPEPPSKNEDPPRMTDPLGVGLI</sequence>
<dbReference type="GO" id="GO:0046856">
    <property type="term" value="P:phosphatidylinositol dephosphorylation"/>
    <property type="evidence" value="ECO:0007669"/>
    <property type="project" value="TreeGrafter"/>
</dbReference>
<feature type="region of interest" description="Disordered" evidence="4">
    <location>
        <begin position="847"/>
        <end position="901"/>
    </location>
</feature>